<organism evidence="3 4">
    <name type="scientific">Colletotrichum tanaceti</name>
    <dbReference type="NCBI Taxonomy" id="1306861"/>
    <lineage>
        <taxon>Eukaryota</taxon>
        <taxon>Fungi</taxon>
        <taxon>Dikarya</taxon>
        <taxon>Ascomycota</taxon>
        <taxon>Pezizomycotina</taxon>
        <taxon>Sordariomycetes</taxon>
        <taxon>Hypocreomycetidae</taxon>
        <taxon>Glomerellales</taxon>
        <taxon>Glomerellaceae</taxon>
        <taxon>Colletotrichum</taxon>
        <taxon>Colletotrichum destructivum species complex</taxon>
    </lineage>
</organism>
<feature type="signal peptide" evidence="2">
    <location>
        <begin position="1"/>
        <end position="25"/>
    </location>
</feature>
<feature type="compositionally biased region" description="Pro residues" evidence="1">
    <location>
        <begin position="87"/>
        <end position="96"/>
    </location>
</feature>
<feature type="chain" id="PRO_5020399904" evidence="2">
    <location>
        <begin position="26"/>
        <end position="176"/>
    </location>
</feature>
<dbReference type="Proteomes" id="UP000310108">
    <property type="component" value="Unassembled WGS sequence"/>
</dbReference>
<comment type="caution">
    <text evidence="3">The sequence shown here is derived from an EMBL/GenBank/DDBJ whole genome shotgun (WGS) entry which is preliminary data.</text>
</comment>
<evidence type="ECO:0000313" key="3">
    <source>
        <dbReference type="EMBL" id="TKW51687.1"/>
    </source>
</evidence>
<dbReference type="EMBL" id="PJEX01000289">
    <property type="protein sequence ID" value="TKW51687.1"/>
    <property type="molecule type" value="Genomic_DNA"/>
</dbReference>
<protein>
    <submittedName>
        <fullName evidence="3">Uncharacterized protein</fullName>
    </submittedName>
</protein>
<sequence length="176" mass="18289">MKGRLGILPGLQTAAALYLARAAEAKVFCADSGRNVVPEANCQGVETPGQFFVFGKDVASMAPNARVEPDIDIYDASDVIMRQNARFPPPRSPPTTPQNTGRLEVRHTYNCDTDDDDGDDDDGTRGRDRSKNILLPGGGAGPGAVPVVGLFGRHRHNSLGGGGGSRSAGGRGSSGG</sequence>
<proteinExistence type="predicted"/>
<keyword evidence="4" id="KW-1185">Reference proteome</keyword>
<evidence type="ECO:0000256" key="1">
    <source>
        <dbReference type="SAM" id="MobiDB-lite"/>
    </source>
</evidence>
<evidence type="ECO:0000256" key="2">
    <source>
        <dbReference type="SAM" id="SignalP"/>
    </source>
</evidence>
<feature type="compositionally biased region" description="Acidic residues" evidence="1">
    <location>
        <begin position="112"/>
        <end position="122"/>
    </location>
</feature>
<evidence type="ECO:0000313" key="4">
    <source>
        <dbReference type="Proteomes" id="UP000310108"/>
    </source>
</evidence>
<gene>
    <name evidence="3" type="ORF">CTA1_2821</name>
</gene>
<accession>A0A4U6XCY9</accession>
<feature type="region of interest" description="Disordered" evidence="1">
    <location>
        <begin position="84"/>
        <end position="176"/>
    </location>
</feature>
<reference evidence="3 4" key="1">
    <citation type="journal article" date="2019" name="PLoS ONE">
        <title>Comparative genome analysis indicates high evolutionary potential of pathogenicity genes in Colletotrichum tanaceti.</title>
        <authorList>
            <person name="Lelwala R.V."/>
            <person name="Korhonen P.K."/>
            <person name="Young N.D."/>
            <person name="Scott J.B."/>
            <person name="Ades P.A."/>
            <person name="Gasser R.B."/>
            <person name="Taylor P.W.J."/>
        </authorList>
    </citation>
    <scope>NUCLEOTIDE SEQUENCE [LARGE SCALE GENOMIC DNA]</scope>
    <source>
        <strain evidence="3">BRIP57314</strain>
    </source>
</reference>
<name>A0A4U6XCY9_9PEZI</name>
<feature type="compositionally biased region" description="Gly residues" evidence="1">
    <location>
        <begin position="159"/>
        <end position="176"/>
    </location>
</feature>
<dbReference type="AlphaFoldDB" id="A0A4U6XCY9"/>
<keyword evidence="2" id="KW-0732">Signal</keyword>